<protein>
    <submittedName>
        <fullName evidence="1">Uncharacterized protein</fullName>
    </submittedName>
</protein>
<proteinExistence type="predicted"/>
<organism evidence="1 2">
    <name type="scientific">Volvox africanus</name>
    <dbReference type="NCBI Taxonomy" id="51714"/>
    <lineage>
        <taxon>Eukaryota</taxon>
        <taxon>Viridiplantae</taxon>
        <taxon>Chlorophyta</taxon>
        <taxon>core chlorophytes</taxon>
        <taxon>Chlorophyceae</taxon>
        <taxon>CS clade</taxon>
        <taxon>Chlamydomonadales</taxon>
        <taxon>Volvocaceae</taxon>
        <taxon>Volvox</taxon>
    </lineage>
</organism>
<dbReference type="PANTHER" id="PTHR15827:SF2">
    <property type="entry name" value="CYCLIN-DEPENDENT KINASE 2-INTERACTING PROTEIN"/>
    <property type="match status" value="1"/>
</dbReference>
<comment type="caution">
    <text evidence="1">The sequence shown here is derived from an EMBL/GenBank/DDBJ whole genome shotgun (WGS) entry which is preliminary data.</text>
</comment>
<gene>
    <name evidence="1" type="ORF">Vafri_9937</name>
</gene>
<dbReference type="AlphaFoldDB" id="A0A8J4F1Z3"/>
<sequence>MSTLAQRQWRQKAQTAVRRAVTAVKEARSRFQALSDGGDAATSGLANLALQLSHLPNLHLPEALSRVKSDVRAAAAAKLARQLSASVEGLGDRVRQLESCVEALAGALSLLDGVADQDQPWMRTAAIFHSMPLPRVRQLLSKVYDMYKLEHDSKAAVAAALVELVARPLAAAEAALTEAGTNGGSGPNGRQRDAVGAAVLAEVTHQGASAVQRLPDFCTTYLSVWMLSPYLEDEQADEVLVALDEDLASF</sequence>
<keyword evidence="2" id="KW-1185">Reference proteome</keyword>
<dbReference type="PANTHER" id="PTHR15827">
    <property type="entry name" value="CYCLIN-DEPENDENT KINASE 2-INTERACTING PROTEIN"/>
    <property type="match status" value="1"/>
</dbReference>
<dbReference type="Proteomes" id="UP000747399">
    <property type="component" value="Unassembled WGS sequence"/>
</dbReference>
<evidence type="ECO:0000313" key="2">
    <source>
        <dbReference type="Proteomes" id="UP000747399"/>
    </source>
</evidence>
<dbReference type="EMBL" id="BNCO01000017">
    <property type="protein sequence ID" value="GIL54373.1"/>
    <property type="molecule type" value="Genomic_DNA"/>
</dbReference>
<reference evidence="1" key="1">
    <citation type="journal article" date="2021" name="Proc. Natl. Acad. Sci. U.S.A.">
        <title>Three genomes in the algal genus Volvox reveal the fate of a haploid sex-determining region after a transition to homothallism.</title>
        <authorList>
            <person name="Yamamoto K."/>
            <person name="Hamaji T."/>
            <person name="Kawai-Toyooka H."/>
            <person name="Matsuzaki R."/>
            <person name="Takahashi F."/>
            <person name="Nishimura Y."/>
            <person name="Kawachi M."/>
            <person name="Noguchi H."/>
            <person name="Minakuchi Y."/>
            <person name="Umen J.G."/>
            <person name="Toyoda A."/>
            <person name="Nozaki H."/>
        </authorList>
    </citation>
    <scope>NUCLEOTIDE SEQUENCE</scope>
    <source>
        <strain evidence="1">NIES-3780</strain>
    </source>
</reference>
<accession>A0A8J4F1Z3</accession>
<name>A0A8J4F1Z3_9CHLO</name>
<evidence type="ECO:0000313" key="1">
    <source>
        <dbReference type="EMBL" id="GIL54373.1"/>
    </source>
</evidence>